<comment type="caution">
    <text evidence="1">The sequence shown here is derived from an EMBL/GenBank/DDBJ whole genome shotgun (WGS) entry which is preliminary data.</text>
</comment>
<evidence type="ECO:0008006" key="3">
    <source>
        <dbReference type="Google" id="ProtNLM"/>
    </source>
</evidence>
<dbReference type="InterPro" id="IPR026350">
    <property type="entry name" value="GxxExxY"/>
</dbReference>
<gene>
    <name evidence="1" type="ORF">SCARUB_00910</name>
</gene>
<accession>A0A1E3XE74</accession>
<protein>
    <recommendedName>
        <fullName evidence="3">GxxExxY protein</fullName>
    </recommendedName>
</protein>
<dbReference type="AlphaFoldDB" id="A0A1E3XE74"/>
<evidence type="ECO:0000313" key="1">
    <source>
        <dbReference type="EMBL" id="ODS33937.1"/>
    </source>
</evidence>
<sequence length="131" mass="15390">MNADYQDFKYKELTEKIIEIFYRVYNKLGYGFLEKVYENAMMIEFKKKNISAVSQFAIKVLYEDEIVGEYFADILISNKIIVEIKAAKNIAEEHEAQLLNYLKATDIEVGLLLNYGPKPNFKRKAFDNLRK</sequence>
<organism evidence="1 2">
    <name type="scientific">Candidatus Scalindua rubra</name>
    <dbReference type="NCBI Taxonomy" id="1872076"/>
    <lineage>
        <taxon>Bacteria</taxon>
        <taxon>Pseudomonadati</taxon>
        <taxon>Planctomycetota</taxon>
        <taxon>Candidatus Brocadiia</taxon>
        <taxon>Candidatus Brocadiales</taxon>
        <taxon>Candidatus Scalinduaceae</taxon>
        <taxon>Candidatus Scalindua</taxon>
    </lineage>
</organism>
<evidence type="ECO:0000313" key="2">
    <source>
        <dbReference type="Proteomes" id="UP000094056"/>
    </source>
</evidence>
<dbReference type="NCBIfam" id="TIGR04256">
    <property type="entry name" value="GxxExxY"/>
    <property type="match status" value="1"/>
</dbReference>
<dbReference type="Pfam" id="PF13366">
    <property type="entry name" value="PDDEXK_3"/>
    <property type="match status" value="1"/>
</dbReference>
<proteinExistence type="predicted"/>
<name>A0A1E3XE74_9BACT</name>
<dbReference type="PATRIC" id="fig|1872076.5.peg.1055"/>
<dbReference type="Proteomes" id="UP000094056">
    <property type="component" value="Unassembled WGS sequence"/>
</dbReference>
<dbReference type="EMBL" id="MAYW01000016">
    <property type="protein sequence ID" value="ODS33937.1"/>
    <property type="molecule type" value="Genomic_DNA"/>
</dbReference>
<reference evidence="1 2" key="1">
    <citation type="submission" date="2016-07" db="EMBL/GenBank/DDBJ databases">
        <title>Draft genome of Scalindua rubra, obtained from a brine-seawater interface in the Red Sea, sheds light on salt adaptation in anammox bacteria.</title>
        <authorList>
            <person name="Speth D.R."/>
            <person name="Lagkouvardos I."/>
            <person name="Wang Y."/>
            <person name="Qian P.-Y."/>
            <person name="Dutilh B.E."/>
            <person name="Jetten M.S."/>
        </authorList>
    </citation>
    <scope>NUCLEOTIDE SEQUENCE [LARGE SCALE GENOMIC DNA]</scope>
    <source>
        <strain evidence="1">BSI-1</strain>
    </source>
</reference>